<sequence length="100" mass="11740">RNVIWSELKRWNWICGKRPCQEGRNENDGERRKMNDCLGDEERRRRRSLHHGRDLIIIIITCFTFRGSHVSCRLFSLGLKELSVSAASQFYGGLSRLDEC</sequence>
<evidence type="ECO:0000313" key="1">
    <source>
        <dbReference type="EMBL" id="JAO05024.1"/>
    </source>
</evidence>
<reference evidence="1" key="1">
    <citation type="submission" date="2014-12" db="EMBL/GenBank/DDBJ databases">
        <title>Parallel Evolution in Life History Adaptation Evident in the Tissue-Specific Poeciliopsis prolifica transcriptome.</title>
        <authorList>
            <person name="Jue N.K."/>
            <person name="Foley R.J."/>
            <person name="Obergfell C."/>
            <person name="Reznick D.N."/>
            <person name="O'Neill R.J."/>
            <person name="O'Neill M.J."/>
        </authorList>
    </citation>
    <scope>NUCLEOTIDE SEQUENCE</scope>
</reference>
<dbReference type="EMBL" id="GBYX01476653">
    <property type="protein sequence ID" value="JAO05024.1"/>
    <property type="molecule type" value="Transcribed_RNA"/>
</dbReference>
<accession>A0A0S7EPQ9</accession>
<organism evidence="1">
    <name type="scientific">Poeciliopsis prolifica</name>
    <name type="common">blackstripe livebearer</name>
    <dbReference type="NCBI Taxonomy" id="188132"/>
    <lineage>
        <taxon>Eukaryota</taxon>
        <taxon>Metazoa</taxon>
        <taxon>Chordata</taxon>
        <taxon>Craniata</taxon>
        <taxon>Vertebrata</taxon>
        <taxon>Euteleostomi</taxon>
        <taxon>Actinopterygii</taxon>
        <taxon>Neopterygii</taxon>
        <taxon>Teleostei</taxon>
        <taxon>Neoteleostei</taxon>
        <taxon>Acanthomorphata</taxon>
        <taxon>Ovalentaria</taxon>
        <taxon>Atherinomorphae</taxon>
        <taxon>Cyprinodontiformes</taxon>
        <taxon>Poeciliidae</taxon>
        <taxon>Poeciliinae</taxon>
        <taxon>Poeciliopsis</taxon>
    </lineage>
</organism>
<proteinExistence type="predicted"/>
<gene>
    <name evidence="1" type="primary">PPUP9624</name>
</gene>
<dbReference type="AlphaFoldDB" id="A0A0S7EPQ9"/>
<protein>
    <submittedName>
        <fullName evidence="1">PPUP9624</fullName>
    </submittedName>
</protein>
<name>A0A0S7EPQ9_9TELE</name>
<feature type="non-terminal residue" evidence="1">
    <location>
        <position position="1"/>
    </location>
</feature>